<dbReference type="SUPFAM" id="SSF52172">
    <property type="entry name" value="CheY-like"/>
    <property type="match status" value="1"/>
</dbReference>
<gene>
    <name evidence="3" type="ORF">OL497_23350</name>
</gene>
<dbReference type="InterPro" id="IPR011006">
    <property type="entry name" value="CheY-like_superfamily"/>
</dbReference>
<feature type="modified residue" description="4-aspartylphosphate" evidence="1">
    <location>
        <position position="59"/>
    </location>
</feature>
<protein>
    <submittedName>
        <fullName evidence="3">Response regulator</fullName>
    </submittedName>
</protein>
<dbReference type="RefSeq" id="WP_264733666.1">
    <property type="nucleotide sequence ID" value="NZ_JAPDNR010000001.1"/>
</dbReference>
<name>A0ABT3IS91_9BACT</name>
<dbReference type="SMART" id="SM00448">
    <property type="entry name" value="REC"/>
    <property type="match status" value="1"/>
</dbReference>
<dbReference type="Proteomes" id="UP001207742">
    <property type="component" value="Unassembled WGS sequence"/>
</dbReference>
<feature type="domain" description="Response regulatory" evidence="2">
    <location>
        <begin position="4"/>
        <end position="132"/>
    </location>
</feature>
<proteinExistence type="predicted"/>
<evidence type="ECO:0000256" key="1">
    <source>
        <dbReference type="PROSITE-ProRule" id="PRU00169"/>
    </source>
</evidence>
<evidence type="ECO:0000313" key="4">
    <source>
        <dbReference type="Proteomes" id="UP001207742"/>
    </source>
</evidence>
<reference evidence="3 4" key="1">
    <citation type="submission" date="2022-10" db="EMBL/GenBank/DDBJ databases">
        <title>Chitinophaga nivalis PC15 sp. nov., isolated from Pyeongchang county, South Korea.</title>
        <authorList>
            <person name="Trinh H.N."/>
        </authorList>
    </citation>
    <scope>NUCLEOTIDE SEQUENCE [LARGE SCALE GENOMIC DNA]</scope>
    <source>
        <strain evidence="3 4">PC14</strain>
    </source>
</reference>
<dbReference type="PANTHER" id="PTHR45566:SF1">
    <property type="entry name" value="HTH-TYPE TRANSCRIPTIONAL REGULATOR YHJB-RELATED"/>
    <property type="match status" value="1"/>
</dbReference>
<dbReference type="PROSITE" id="PS50110">
    <property type="entry name" value="RESPONSE_REGULATORY"/>
    <property type="match status" value="1"/>
</dbReference>
<organism evidence="3 4">
    <name type="scientific">Chitinophaga nivalis</name>
    <dbReference type="NCBI Taxonomy" id="2991709"/>
    <lineage>
        <taxon>Bacteria</taxon>
        <taxon>Pseudomonadati</taxon>
        <taxon>Bacteroidota</taxon>
        <taxon>Chitinophagia</taxon>
        <taxon>Chitinophagales</taxon>
        <taxon>Chitinophagaceae</taxon>
        <taxon>Chitinophaga</taxon>
    </lineage>
</organism>
<dbReference type="InterPro" id="IPR001789">
    <property type="entry name" value="Sig_transdc_resp-reg_receiver"/>
</dbReference>
<evidence type="ECO:0000259" key="2">
    <source>
        <dbReference type="PROSITE" id="PS50110"/>
    </source>
</evidence>
<dbReference type="PANTHER" id="PTHR45566">
    <property type="entry name" value="HTH-TYPE TRANSCRIPTIONAL REGULATOR YHJB-RELATED"/>
    <property type="match status" value="1"/>
</dbReference>
<keyword evidence="4" id="KW-1185">Reference proteome</keyword>
<dbReference type="Pfam" id="PF00072">
    <property type="entry name" value="Response_reg"/>
    <property type="match status" value="1"/>
</dbReference>
<accession>A0ABT3IS91</accession>
<keyword evidence="1" id="KW-0597">Phosphoprotein</keyword>
<sequence length="221" mass="25302">MIKKVLIAEDHESANISVQKTLEVRGIADTDYVYYCDDAITKILLALQQHDPYDLLITDLYFEADARAQKVPDGLSLIPAARKIQPDLKILVFSAESKAAVIEMLFDKLGIDGYVRKARNDAKELNAAMEMIAEHQRYFPRHLTQIIRQKNVYDFTEYDITIISLLADGMRQKDIPDYLQQNNIRPSGLSSIEKRLNTIKEVFEFSKNEQLVAFCKDMGII</sequence>
<evidence type="ECO:0000313" key="3">
    <source>
        <dbReference type="EMBL" id="MCW3486852.1"/>
    </source>
</evidence>
<dbReference type="InterPro" id="IPR051015">
    <property type="entry name" value="EvgA-like"/>
</dbReference>
<dbReference type="Gene3D" id="3.40.50.2300">
    <property type="match status" value="1"/>
</dbReference>
<comment type="caution">
    <text evidence="3">The sequence shown here is derived from an EMBL/GenBank/DDBJ whole genome shotgun (WGS) entry which is preliminary data.</text>
</comment>
<dbReference type="EMBL" id="JAPDNS010000002">
    <property type="protein sequence ID" value="MCW3486852.1"/>
    <property type="molecule type" value="Genomic_DNA"/>
</dbReference>